<feature type="transmembrane region" description="Helical" evidence="1">
    <location>
        <begin position="167"/>
        <end position="191"/>
    </location>
</feature>
<name>A0A1J1LFH6_9CYAN</name>
<keyword evidence="1" id="KW-0812">Transmembrane</keyword>
<keyword evidence="1" id="KW-1133">Transmembrane helix</keyword>
<accession>A0A1J1LFH6</accession>
<sequence length="363" mass="41971">METSINKSISHEAVIFIPGLSPQEKGVCLELISNGLSNLEDFSFEDKGEAQIQGYTGKRFCFYDKDNNISREIDIYEAYWQDLVAENKLSNKELKIKIFQGFGLFIDWIFSRVWKVVFEVSYSSVCFLISSLLMVFWYYGIVAIAMTTIGENHNFFGQSIPDDLAKAISLIANSMVNWQIWIIVSLILTFLPVEGIVDQFYFVTQYLRNDEEGISLRTKTRNRVIPLLNNLLSNYEKVTVVAYSFGVMISTDVLADYNPSTTQLIPLRYITLGGTLKFLSYKSVNLQKEIQKCLDNKVISNWIDYYSNQDWFGSKTPVPQKKTSIEIEFHKTPIDSSLWEKITGKTHFYYLFNPIWIKMLLKE</sequence>
<keyword evidence="1" id="KW-0472">Membrane</keyword>
<feature type="transmembrane region" description="Helical" evidence="1">
    <location>
        <begin position="120"/>
        <end position="146"/>
    </location>
</feature>
<protein>
    <submittedName>
        <fullName evidence="2">Uncharacterized protein</fullName>
    </submittedName>
</protein>
<dbReference type="RefSeq" id="WP_072717369.1">
    <property type="nucleotide sequence ID" value="NZ_LN889769.1"/>
</dbReference>
<organism evidence="2 3">
    <name type="scientific">Planktothrix tepida PCC 9214</name>
    <dbReference type="NCBI Taxonomy" id="671072"/>
    <lineage>
        <taxon>Bacteria</taxon>
        <taxon>Bacillati</taxon>
        <taxon>Cyanobacteriota</taxon>
        <taxon>Cyanophyceae</taxon>
        <taxon>Oscillatoriophycideae</taxon>
        <taxon>Oscillatoriales</taxon>
        <taxon>Microcoleaceae</taxon>
        <taxon>Planktothrix</taxon>
    </lineage>
</organism>
<dbReference type="AlphaFoldDB" id="A0A1J1LFH6"/>
<dbReference type="STRING" id="671072.PL9214130003"/>
<gene>
    <name evidence="2" type="ORF">PL9214130003</name>
</gene>
<dbReference type="Proteomes" id="UP000184315">
    <property type="component" value="Unassembled WGS sequence"/>
</dbReference>
<evidence type="ECO:0000313" key="3">
    <source>
        <dbReference type="Proteomes" id="UP000184315"/>
    </source>
</evidence>
<reference evidence="3" key="1">
    <citation type="submission" date="2015-10" db="EMBL/GenBank/DDBJ databases">
        <authorList>
            <person name="Regsiter A."/>
            <person name="william w."/>
        </authorList>
    </citation>
    <scope>NUCLEOTIDE SEQUENCE [LARGE SCALE GENOMIC DNA]</scope>
</reference>
<keyword evidence="3" id="KW-1185">Reference proteome</keyword>
<proteinExistence type="predicted"/>
<dbReference type="OrthoDB" id="453176at2"/>
<evidence type="ECO:0000313" key="2">
    <source>
        <dbReference type="EMBL" id="CUR30313.1"/>
    </source>
</evidence>
<dbReference type="EMBL" id="CZDF01000035">
    <property type="protein sequence ID" value="CUR30313.1"/>
    <property type="molecule type" value="Genomic_DNA"/>
</dbReference>
<evidence type="ECO:0000256" key="1">
    <source>
        <dbReference type="SAM" id="Phobius"/>
    </source>
</evidence>